<evidence type="ECO:0000313" key="3">
    <source>
        <dbReference type="Proteomes" id="UP000694925"/>
    </source>
</evidence>
<keyword evidence="1" id="KW-1133">Transmembrane helix</keyword>
<organism evidence="3 4">
    <name type="scientific">Ceratina calcarata</name>
    <dbReference type="NCBI Taxonomy" id="156304"/>
    <lineage>
        <taxon>Eukaryota</taxon>
        <taxon>Metazoa</taxon>
        <taxon>Ecdysozoa</taxon>
        <taxon>Arthropoda</taxon>
        <taxon>Hexapoda</taxon>
        <taxon>Insecta</taxon>
        <taxon>Pterygota</taxon>
        <taxon>Neoptera</taxon>
        <taxon>Endopterygota</taxon>
        <taxon>Hymenoptera</taxon>
        <taxon>Apocrita</taxon>
        <taxon>Aculeata</taxon>
        <taxon>Apoidea</taxon>
        <taxon>Anthophila</taxon>
        <taxon>Apidae</taxon>
        <taxon>Ceratina</taxon>
        <taxon>Zadontomerus</taxon>
    </lineage>
</organism>
<keyword evidence="1" id="KW-0812">Transmembrane</keyword>
<sequence length="137" mass="15727">MLKTCTLIGLVNIIVRRTYAENSLEVREAYPVLPRTTECCQASTEVETRNYYDGYRGTAVTPYYSSGFDPLSIMASLAFLAFLFQSLVSLFDRSRSIRPVMSRQFTELKTLTEILDALDKHERSRNGKLSNVRQTRR</sequence>
<feature type="transmembrane region" description="Helical" evidence="1">
    <location>
        <begin position="71"/>
        <end position="91"/>
    </location>
</feature>
<dbReference type="GeneID" id="108632325"/>
<dbReference type="RefSeq" id="XP_017892311.1">
    <property type="nucleotide sequence ID" value="XM_018036822.2"/>
</dbReference>
<evidence type="ECO:0000313" key="4">
    <source>
        <dbReference type="RefSeq" id="XP_017892311.1"/>
    </source>
</evidence>
<dbReference type="AlphaFoldDB" id="A0AAJ7JGI7"/>
<proteinExistence type="predicted"/>
<keyword evidence="2" id="KW-0732">Signal</keyword>
<name>A0AAJ7JGI7_9HYME</name>
<gene>
    <name evidence="4" type="primary">LOC108632325</name>
</gene>
<evidence type="ECO:0000256" key="2">
    <source>
        <dbReference type="SAM" id="SignalP"/>
    </source>
</evidence>
<protein>
    <submittedName>
        <fullName evidence="4">Uncharacterized protein LOC108632325</fullName>
    </submittedName>
</protein>
<reference evidence="4" key="1">
    <citation type="submission" date="2025-08" db="UniProtKB">
        <authorList>
            <consortium name="RefSeq"/>
        </authorList>
    </citation>
    <scope>IDENTIFICATION</scope>
    <source>
        <tissue evidence="4">Whole body</tissue>
    </source>
</reference>
<accession>A0AAJ7JGI7</accession>
<evidence type="ECO:0000256" key="1">
    <source>
        <dbReference type="SAM" id="Phobius"/>
    </source>
</evidence>
<dbReference type="KEGG" id="ccal:108632325"/>
<feature type="chain" id="PRO_5042460033" evidence="2">
    <location>
        <begin position="21"/>
        <end position="137"/>
    </location>
</feature>
<keyword evidence="1" id="KW-0472">Membrane</keyword>
<dbReference type="Proteomes" id="UP000694925">
    <property type="component" value="Unplaced"/>
</dbReference>
<feature type="signal peptide" evidence="2">
    <location>
        <begin position="1"/>
        <end position="20"/>
    </location>
</feature>
<keyword evidence="3" id="KW-1185">Reference proteome</keyword>